<name>A0A1C3H4F7_9GAMM</name>
<accession>A0A1C3H4F7</accession>
<proteinExistence type="predicted"/>
<evidence type="ECO:0000313" key="2">
    <source>
        <dbReference type="Proteomes" id="UP000190837"/>
    </source>
</evidence>
<dbReference type="SUPFAM" id="SSF54637">
    <property type="entry name" value="Thioesterase/thiol ester dehydrase-isomerase"/>
    <property type="match status" value="1"/>
</dbReference>
<dbReference type="PIRSF" id="PIRSF020565">
    <property type="entry name" value="3Ho_Ac_ACP_DH_prd"/>
    <property type="match status" value="1"/>
</dbReference>
<dbReference type="InterPro" id="IPR016776">
    <property type="entry name" value="ApeP-like_dehydratase"/>
</dbReference>
<dbReference type="OMA" id="IHCQVDI"/>
<dbReference type="EC" id="4.2.1.59" evidence="1"/>
<dbReference type="GeneID" id="84788895"/>
<evidence type="ECO:0000313" key="1">
    <source>
        <dbReference type="EMBL" id="SAM64511.1"/>
    </source>
</evidence>
<gene>
    <name evidence="1" type="ORF">CHUV0807_1246</name>
</gene>
<dbReference type="InterPro" id="IPR029069">
    <property type="entry name" value="HotDog_dom_sf"/>
</dbReference>
<keyword evidence="1" id="KW-0456">Lyase</keyword>
<organism evidence="1 2">
    <name type="scientific">Cardiobacterium hominis</name>
    <dbReference type="NCBI Taxonomy" id="2718"/>
    <lineage>
        <taxon>Bacteria</taxon>
        <taxon>Pseudomonadati</taxon>
        <taxon>Pseudomonadota</taxon>
        <taxon>Gammaproteobacteria</taxon>
        <taxon>Cardiobacteriales</taxon>
        <taxon>Cardiobacteriaceae</taxon>
        <taxon>Cardiobacterium</taxon>
    </lineage>
</organism>
<protein>
    <submittedName>
        <fullName evidence="1">3-hydroxydecanoyl-[ACP] dehydratase</fullName>
        <ecNumber evidence="1">4.2.1.59</ecNumber>
    </submittedName>
</protein>
<dbReference type="Pfam" id="PF22817">
    <property type="entry name" value="ApeP-like"/>
    <property type="match status" value="1"/>
</dbReference>
<sequence length="150" mass="16183">MQTPLEPVAHLLPHSGRMVMIDRLLHYDAHSAVTESDVDARHIFAENGVLPAWAFLEIMAQAIGVLVGALAEDAGEPIRLGFLLGTRKLTLHHGDLPLPATLRSEIQESTQDQSGFGVFDCRLYCGTALLADAALNVYMPPEGAYGVAHV</sequence>
<dbReference type="AlphaFoldDB" id="A0A1C3H4F7"/>
<dbReference type="RefSeq" id="WP_004140536.1">
    <property type="nucleotide sequence ID" value="NZ_CALFOW010000178.1"/>
</dbReference>
<dbReference type="GO" id="GO:0019171">
    <property type="term" value="F:(3R)-hydroxyacyl-[acyl-carrier-protein] dehydratase activity"/>
    <property type="evidence" value="ECO:0007669"/>
    <property type="project" value="UniProtKB-EC"/>
</dbReference>
<reference evidence="2" key="1">
    <citation type="submission" date="2016-04" db="EMBL/GenBank/DDBJ databases">
        <authorList>
            <person name="Tagini F."/>
        </authorList>
    </citation>
    <scope>NUCLEOTIDE SEQUENCE [LARGE SCALE GENOMIC DNA]</scope>
    <source>
        <strain evidence="2">CHUV0807</strain>
    </source>
</reference>
<dbReference type="Gene3D" id="3.10.129.10">
    <property type="entry name" value="Hotdog Thioesterase"/>
    <property type="match status" value="1"/>
</dbReference>
<dbReference type="Proteomes" id="UP000190837">
    <property type="component" value="Unassembled WGS sequence"/>
</dbReference>
<dbReference type="EMBL" id="FKLO01000045">
    <property type="protein sequence ID" value="SAM64511.1"/>
    <property type="molecule type" value="Genomic_DNA"/>
</dbReference>